<dbReference type="GO" id="GO:0008234">
    <property type="term" value="F:cysteine-type peptidase activity"/>
    <property type="evidence" value="ECO:0007669"/>
    <property type="project" value="UniProtKB-KW"/>
</dbReference>
<dbReference type="EMBL" id="MHQY01000003">
    <property type="protein sequence ID" value="OHA14726.1"/>
    <property type="molecule type" value="Genomic_DNA"/>
</dbReference>
<dbReference type="InterPro" id="IPR051202">
    <property type="entry name" value="Peptidase_C40"/>
</dbReference>
<gene>
    <name evidence="6" type="ORF">A3G49_03250</name>
</gene>
<evidence type="ECO:0000256" key="2">
    <source>
        <dbReference type="ARBA" id="ARBA00022670"/>
    </source>
</evidence>
<name>A0A1G2LSX7_9BACT</name>
<dbReference type="PANTHER" id="PTHR47053">
    <property type="entry name" value="MUREIN DD-ENDOPEPTIDASE MEPH-RELATED"/>
    <property type="match status" value="1"/>
</dbReference>
<keyword evidence="2" id="KW-0645">Protease</keyword>
<evidence type="ECO:0000259" key="5">
    <source>
        <dbReference type="PROSITE" id="PS51935"/>
    </source>
</evidence>
<dbReference type="InterPro" id="IPR038765">
    <property type="entry name" value="Papain-like_cys_pep_sf"/>
</dbReference>
<evidence type="ECO:0000313" key="7">
    <source>
        <dbReference type="Proteomes" id="UP000177171"/>
    </source>
</evidence>
<keyword evidence="4" id="KW-0788">Thiol protease</keyword>
<dbReference type="AlphaFoldDB" id="A0A1G2LSX7"/>
<reference evidence="6 7" key="1">
    <citation type="journal article" date="2016" name="Nat. Commun.">
        <title>Thousands of microbial genomes shed light on interconnected biogeochemical processes in an aquifer system.</title>
        <authorList>
            <person name="Anantharaman K."/>
            <person name="Brown C.T."/>
            <person name="Hug L.A."/>
            <person name="Sharon I."/>
            <person name="Castelle C.J."/>
            <person name="Probst A.J."/>
            <person name="Thomas B.C."/>
            <person name="Singh A."/>
            <person name="Wilkins M.J."/>
            <person name="Karaoz U."/>
            <person name="Brodie E.L."/>
            <person name="Williams K.H."/>
            <person name="Hubbard S.S."/>
            <person name="Banfield J.F."/>
        </authorList>
    </citation>
    <scope>NUCLEOTIDE SEQUENCE [LARGE SCALE GENOMIC DNA]</scope>
</reference>
<evidence type="ECO:0000313" key="6">
    <source>
        <dbReference type="EMBL" id="OHA14726.1"/>
    </source>
</evidence>
<dbReference type="Proteomes" id="UP000177171">
    <property type="component" value="Unassembled WGS sequence"/>
</dbReference>
<dbReference type="SUPFAM" id="SSF54001">
    <property type="entry name" value="Cysteine proteinases"/>
    <property type="match status" value="1"/>
</dbReference>
<accession>A0A1G2LSX7</accession>
<comment type="similarity">
    <text evidence="1">Belongs to the peptidase C40 family.</text>
</comment>
<dbReference type="InterPro" id="IPR000064">
    <property type="entry name" value="NLP_P60_dom"/>
</dbReference>
<proteinExistence type="inferred from homology"/>
<keyword evidence="3" id="KW-0378">Hydrolase</keyword>
<dbReference type="PANTHER" id="PTHR47053:SF1">
    <property type="entry name" value="MUREIN DD-ENDOPEPTIDASE MEPH-RELATED"/>
    <property type="match status" value="1"/>
</dbReference>
<organism evidence="6 7">
    <name type="scientific">Candidatus Sungbacteria bacterium RIFCSPLOWO2_12_FULL_41_11</name>
    <dbReference type="NCBI Taxonomy" id="1802286"/>
    <lineage>
        <taxon>Bacteria</taxon>
        <taxon>Candidatus Sungiibacteriota</taxon>
    </lineage>
</organism>
<dbReference type="PROSITE" id="PS51935">
    <property type="entry name" value="NLPC_P60"/>
    <property type="match status" value="1"/>
</dbReference>
<dbReference type="Gene3D" id="3.90.1720.10">
    <property type="entry name" value="endopeptidase domain like (from Nostoc punctiforme)"/>
    <property type="match status" value="1"/>
</dbReference>
<dbReference type="GO" id="GO:0006508">
    <property type="term" value="P:proteolysis"/>
    <property type="evidence" value="ECO:0007669"/>
    <property type="project" value="UniProtKB-KW"/>
</dbReference>
<sequence>MRTKKRRYMEYRAVGSRCAIDLNCLNLSVSRKTVLDILNQNGFMEVDVDMISLARQCIGVSKYRRAARPSEAPNIVDCSSFVKWLYAQRGIWLPRRTIQQRQYGKTVDINELTAGDLIFLSGRLNYYDDDTTDGVGHVGIATSKNTVIHAVNSRVNIIEVPLDVFVDKSKYRGTKRYIPKDADLLTLETPPQREIEVADDIKWVIFQYLKNKQSGKDNIV</sequence>
<evidence type="ECO:0000256" key="4">
    <source>
        <dbReference type="ARBA" id="ARBA00022807"/>
    </source>
</evidence>
<comment type="caution">
    <text evidence="6">The sequence shown here is derived from an EMBL/GenBank/DDBJ whole genome shotgun (WGS) entry which is preliminary data.</text>
</comment>
<dbReference type="Pfam" id="PF00877">
    <property type="entry name" value="NLPC_P60"/>
    <property type="match status" value="1"/>
</dbReference>
<evidence type="ECO:0000256" key="1">
    <source>
        <dbReference type="ARBA" id="ARBA00007074"/>
    </source>
</evidence>
<evidence type="ECO:0000256" key="3">
    <source>
        <dbReference type="ARBA" id="ARBA00022801"/>
    </source>
</evidence>
<feature type="domain" description="NlpC/P60" evidence="5">
    <location>
        <begin position="44"/>
        <end position="178"/>
    </location>
</feature>
<protein>
    <recommendedName>
        <fullName evidence="5">NlpC/P60 domain-containing protein</fullName>
    </recommendedName>
</protein>